<dbReference type="EMBL" id="CP013068">
    <property type="protein sequence ID" value="ALV29435.1"/>
    <property type="molecule type" value="Genomic_DNA"/>
</dbReference>
<keyword evidence="2" id="KW-1185">Reference proteome</keyword>
<dbReference type="PANTHER" id="PTHR36234">
    <property type="entry name" value="LYSYL ENDOPEPTIDASE"/>
    <property type="match status" value="1"/>
</dbReference>
<accession>A0A0U3NDL0</accession>
<protein>
    <recommendedName>
        <fullName evidence="3">Serine protease</fullName>
    </recommendedName>
</protein>
<evidence type="ECO:0008006" key="3">
    <source>
        <dbReference type="Google" id="ProtNLM"/>
    </source>
</evidence>
<dbReference type="InterPro" id="IPR043504">
    <property type="entry name" value="Peptidase_S1_PA_chymotrypsin"/>
</dbReference>
<dbReference type="SUPFAM" id="SSF50494">
    <property type="entry name" value="Trypsin-like serine proteases"/>
    <property type="match status" value="1"/>
</dbReference>
<dbReference type="KEGG" id="pphr:APZ00_22315"/>
<dbReference type="Gene3D" id="2.40.10.10">
    <property type="entry name" value="Trypsin-like serine proteases"/>
    <property type="match status" value="2"/>
</dbReference>
<evidence type="ECO:0000313" key="2">
    <source>
        <dbReference type="Proteomes" id="UP000064921"/>
    </source>
</evidence>
<dbReference type="RefSeq" id="WP_058900252.1">
    <property type="nucleotide sequence ID" value="NZ_CP013068.1"/>
</dbReference>
<evidence type="ECO:0000313" key="1">
    <source>
        <dbReference type="EMBL" id="ALV29435.1"/>
    </source>
</evidence>
<reference evidence="1 2" key="1">
    <citation type="submission" date="2015-10" db="EMBL/GenBank/DDBJ databases">
        <title>The world's first case of liver abscess caused by Pannonibacter phragmitetus.</title>
        <authorList>
            <person name="Ming D."/>
            <person name="Wang M."/>
            <person name="Zhou Y."/>
            <person name="Jiang T."/>
            <person name="Hu S."/>
        </authorList>
    </citation>
    <scope>NUCLEOTIDE SEQUENCE [LARGE SCALE GENOMIC DNA]</scope>
    <source>
        <strain evidence="1 2">31801</strain>
    </source>
</reference>
<name>A0A0U3NDL0_9HYPH</name>
<gene>
    <name evidence="1" type="ORF">APZ00_22315</name>
</gene>
<dbReference type="Pfam" id="PF13365">
    <property type="entry name" value="Trypsin_2"/>
    <property type="match status" value="1"/>
</dbReference>
<dbReference type="PANTHER" id="PTHR36234:SF5">
    <property type="entry name" value="LYSYL ENDOPEPTIDASE"/>
    <property type="match status" value="1"/>
</dbReference>
<dbReference type="AlphaFoldDB" id="A0A0U3NDL0"/>
<dbReference type="Proteomes" id="UP000064921">
    <property type="component" value="Chromosome"/>
</dbReference>
<dbReference type="STRING" id="121719.APZ00_22315"/>
<dbReference type="InterPro" id="IPR009003">
    <property type="entry name" value="Peptidase_S1_PA"/>
</dbReference>
<sequence length="357" mass="39011">MREEGTVTLSELGDELAEAAAGRVQKNLRNLRRALKYASQGLVSPTETKARIERYLQGQSRPPERQRALIEGHDDLGKEALIGTSDLLSVEFLEAGQLAARAVACIQIAGGAISGTGFLAGPGLLLTNQHVLETPTMAAAATAVFGHEEQKFGIPSATSEYALDPGTFWLANREHDFALVAVAPVGDTGVPLTDFGWHPLLDEGKILEGHPVSVIQHPQGRPKCIALHNSYFLLLGKTDDEDRFCWYTADTERGSSGAPVFSRDWQVVALHHKAVPKTNEDGEILDRLGEPMPRVEYERYPDRADHVANEGIRASRLRRFIASAPLEVSAHAALRDQLVAHWDSPQARSLRARFPAL</sequence>
<proteinExistence type="predicted"/>
<dbReference type="eggNOG" id="COG3591">
    <property type="taxonomic scope" value="Bacteria"/>
</dbReference>
<organism evidence="1 2">
    <name type="scientific">Pannonibacter phragmitetus</name>
    <dbReference type="NCBI Taxonomy" id="121719"/>
    <lineage>
        <taxon>Bacteria</taxon>
        <taxon>Pseudomonadati</taxon>
        <taxon>Pseudomonadota</taxon>
        <taxon>Alphaproteobacteria</taxon>
        <taxon>Hyphomicrobiales</taxon>
        <taxon>Stappiaceae</taxon>
        <taxon>Pannonibacter</taxon>
    </lineage>
</organism>